<dbReference type="Gene3D" id="1.25.40.10">
    <property type="entry name" value="Tetratricopeptide repeat domain"/>
    <property type="match status" value="1"/>
</dbReference>
<dbReference type="Gene3D" id="1.20.58.320">
    <property type="entry name" value="TPR-like"/>
    <property type="match status" value="1"/>
</dbReference>
<accession>A0ABV6PPM8</accession>
<protein>
    <submittedName>
        <fullName evidence="1">DUF924 family protein</fullName>
    </submittedName>
</protein>
<dbReference type="Proteomes" id="UP001589834">
    <property type="component" value="Unassembled WGS sequence"/>
</dbReference>
<comment type="caution">
    <text evidence="1">The sequence shown here is derived from an EMBL/GenBank/DDBJ whole genome shotgun (WGS) entry which is preliminary data.</text>
</comment>
<sequence>MTDSASPLLPAQAADVLRLWLGAYPLDAAAMARVQTQWFQKDEAFDAMLGQRFSSTIEAACAGRLDAWADTADGRLALLIVLDQFSRNVFRGRPDSFAADAKGLAIALEGLARGHDRAVPPMARIFCYLPLEHAEDAAMQARSVALFTALRDEPDATPRAYFDGTLDYAHKHRDVIARFGRFPHRNAILGRASTPDELAYLAQPGAGF</sequence>
<dbReference type="InterPro" id="IPR010323">
    <property type="entry name" value="DUF924"/>
</dbReference>
<gene>
    <name evidence="1" type="ORF">ACFFGG_04430</name>
</gene>
<dbReference type="Pfam" id="PF06041">
    <property type="entry name" value="DUF924"/>
    <property type="match status" value="1"/>
</dbReference>
<keyword evidence="2" id="KW-1185">Reference proteome</keyword>
<reference evidence="1 2" key="1">
    <citation type="submission" date="2024-09" db="EMBL/GenBank/DDBJ databases">
        <authorList>
            <person name="Sun Q."/>
            <person name="Mori K."/>
        </authorList>
    </citation>
    <scope>NUCLEOTIDE SEQUENCE [LARGE SCALE GENOMIC DNA]</scope>
    <source>
        <strain evidence="1 2">NCAIM B.02336</strain>
    </source>
</reference>
<dbReference type="SUPFAM" id="SSF48452">
    <property type="entry name" value="TPR-like"/>
    <property type="match status" value="1"/>
</dbReference>
<proteinExistence type="predicted"/>
<dbReference type="RefSeq" id="WP_377480278.1">
    <property type="nucleotide sequence ID" value="NZ_JBHLTN010000007.1"/>
</dbReference>
<organism evidence="1 2">
    <name type="scientific">Ottowia pentelensis</name>
    <dbReference type="NCBI Taxonomy" id="511108"/>
    <lineage>
        <taxon>Bacteria</taxon>
        <taxon>Pseudomonadati</taxon>
        <taxon>Pseudomonadota</taxon>
        <taxon>Betaproteobacteria</taxon>
        <taxon>Burkholderiales</taxon>
        <taxon>Comamonadaceae</taxon>
        <taxon>Ottowia</taxon>
    </lineage>
</organism>
<name>A0ABV6PPM8_9BURK</name>
<evidence type="ECO:0000313" key="1">
    <source>
        <dbReference type="EMBL" id="MFC0591796.1"/>
    </source>
</evidence>
<evidence type="ECO:0000313" key="2">
    <source>
        <dbReference type="Proteomes" id="UP001589834"/>
    </source>
</evidence>
<dbReference type="EMBL" id="JBHLTN010000007">
    <property type="protein sequence ID" value="MFC0591796.1"/>
    <property type="molecule type" value="Genomic_DNA"/>
</dbReference>
<dbReference type="InterPro" id="IPR011990">
    <property type="entry name" value="TPR-like_helical_dom_sf"/>
</dbReference>